<evidence type="ECO:0000256" key="9">
    <source>
        <dbReference type="SAM" id="Phobius"/>
    </source>
</evidence>
<dbReference type="AlphaFoldDB" id="G0U4J8"/>
<dbReference type="GO" id="GO:0003723">
    <property type="term" value="F:RNA binding"/>
    <property type="evidence" value="ECO:0007669"/>
    <property type="project" value="InterPro"/>
</dbReference>
<keyword evidence="9" id="KW-0472">Membrane</keyword>
<feature type="domain" description="S5 DRBM" evidence="11">
    <location>
        <begin position="145"/>
        <end position="208"/>
    </location>
</feature>
<dbReference type="NCBIfam" id="TIGR01020">
    <property type="entry name" value="uS5_euk_arch"/>
    <property type="match status" value="1"/>
</dbReference>
<keyword evidence="9" id="KW-0812">Transmembrane</keyword>
<dbReference type="PROSITE" id="PS00585">
    <property type="entry name" value="RIBOSOMAL_S5"/>
    <property type="match status" value="1"/>
</dbReference>
<evidence type="ECO:0000256" key="8">
    <source>
        <dbReference type="SAM" id="MobiDB-lite"/>
    </source>
</evidence>
<evidence type="ECO:0000259" key="11">
    <source>
        <dbReference type="PROSITE" id="PS50881"/>
    </source>
</evidence>
<dbReference type="EMBL" id="HE573026">
    <property type="protein sequence ID" value="CCC52362.1"/>
    <property type="molecule type" value="Genomic_DNA"/>
</dbReference>
<dbReference type="InterPro" id="IPR013810">
    <property type="entry name" value="Ribosomal_uS5_N"/>
</dbReference>
<comment type="similarity">
    <text evidence="1 7">Belongs to the universal ribosomal protein uS5 family.</text>
</comment>
<dbReference type="GO" id="GO:0006412">
    <property type="term" value="P:translation"/>
    <property type="evidence" value="ECO:0007669"/>
    <property type="project" value="InterPro"/>
</dbReference>
<dbReference type="Gene3D" id="3.30.160.20">
    <property type="match status" value="1"/>
</dbReference>
<dbReference type="InterPro" id="IPR018192">
    <property type="entry name" value="Ribosomal_uS5_N_CS"/>
</dbReference>
<evidence type="ECO:0000256" key="2">
    <source>
        <dbReference type="ARBA" id="ARBA00022980"/>
    </source>
</evidence>
<organism evidence="12">
    <name type="scientific">Trypanosoma vivax (strain Y486)</name>
    <dbReference type="NCBI Taxonomy" id="1055687"/>
    <lineage>
        <taxon>Eukaryota</taxon>
        <taxon>Discoba</taxon>
        <taxon>Euglenozoa</taxon>
        <taxon>Kinetoplastea</taxon>
        <taxon>Metakinetoplastina</taxon>
        <taxon>Trypanosomatida</taxon>
        <taxon>Trypanosomatidae</taxon>
        <taxon>Trypanosoma</taxon>
        <taxon>Duttonella</taxon>
    </lineage>
</organism>
<dbReference type="FunFam" id="3.30.230.10:FF:000004">
    <property type="entry name" value="40S ribosomal protein S2"/>
    <property type="match status" value="1"/>
</dbReference>
<dbReference type="InterPro" id="IPR005324">
    <property type="entry name" value="Ribosomal_uS5_C"/>
</dbReference>
<dbReference type="PANTHER" id="PTHR13718:SF4">
    <property type="entry name" value="40S RIBOSOMAL PROTEIN S2"/>
    <property type="match status" value="1"/>
</dbReference>
<feature type="compositionally biased region" description="Basic and acidic residues" evidence="8">
    <location>
        <begin position="86"/>
        <end position="99"/>
    </location>
</feature>
<keyword evidence="2 6" id="KW-0689">Ribosomal protein</keyword>
<dbReference type="SUPFAM" id="SSF54768">
    <property type="entry name" value="dsRNA-binding domain-like"/>
    <property type="match status" value="1"/>
</dbReference>
<dbReference type="PROSITE" id="PS50881">
    <property type="entry name" value="S5_DSRBD"/>
    <property type="match status" value="1"/>
</dbReference>
<feature type="chain" id="PRO_5003409855" description="Small ribosomal subunit protein uS5" evidence="10">
    <location>
        <begin position="19"/>
        <end position="324"/>
    </location>
</feature>
<protein>
    <recommendedName>
        <fullName evidence="4">Small ribosomal subunit protein uS5</fullName>
    </recommendedName>
    <alternativeName>
        <fullName evidence="5">40S ribosomal protein S2</fullName>
    </alternativeName>
</protein>
<evidence type="ECO:0000256" key="4">
    <source>
        <dbReference type="ARBA" id="ARBA00035255"/>
    </source>
</evidence>
<sequence>MSCIIFLLLLPFFIVCRAGRSFGVTSFYAFLFFTYLFFFFFFFHLVHYKCCCSRVSYRKFEPQMASAQPASGEQRGFGRGRGRGRGRGERGGRGHGGEEKEWVPCTKLGRLVKDHKITSLEEIFLFSMPIKEHQIVDQLIGEGDLRDEMMLVFPVQKATSAGQRTRFKAFNVVGDGNGHIGVGARVGKEVSLAIRASLIAAKLSIVPVRRGYWGNKIGDPHTIPMKVTGKCGSVSVRLIPAPRGAGIVAAPVPKKILEFAGVEDVYTSSCGKTRTRGNFIMATFYALRKTYGFLTPDLWAETEVTRDPTDAYSDFLAAGKAITV</sequence>
<evidence type="ECO:0000256" key="5">
    <source>
        <dbReference type="ARBA" id="ARBA00035407"/>
    </source>
</evidence>
<dbReference type="VEuPathDB" id="TriTrypDB:TvY486_1014050"/>
<dbReference type="InterPro" id="IPR005711">
    <property type="entry name" value="Ribosomal_uS5_euk/arc"/>
</dbReference>
<dbReference type="InterPro" id="IPR020568">
    <property type="entry name" value="Ribosomal_Su5_D2-typ_SF"/>
</dbReference>
<gene>
    <name evidence="12" type="ORF">TVY486_1014050</name>
</gene>
<evidence type="ECO:0000256" key="1">
    <source>
        <dbReference type="ARBA" id="ARBA00008945"/>
    </source>
</evidence>
<evidence type="ECO:0000256" key="10">
    <source>
        <dbReference type="SAM" id="SignalP"/>
    </source>
</evidence>
<feature type="signal peptide" evidence="10">
    <location>
        <begin position="1"/>
        <end position="18"/>
    </location>
</feature>
<evidence type="ECO:0000256" key="7">
    <source>
        <dbReference type="RuleBase" id="RU003823"/>
    </source>
</evidence>
<dbReference type="Pfam" id="PF03719">
    <property type="entry name" value="Ribosomal_S5_C"/>
    <property type="match status" value="1"/>
</dbReference>
<dbReference type="SUPFAM" id="SSF54211">
    <property type="entry name" value="Ribosomal protein S5 domain 2-like"/>
    <property type="match status" value="1"/>
</dbReference>
<dbReference type="GO" id="GO:0003735">
    <property type="term" value="F:structural constituent of ribosome"/>
    <property type="evidence" value="ECO:0007669"/>
    <property type="project" value="UniProtKB-UniRule"/>
</dbReference>
<dbReference type="InterPro" id="IPR000851">
    <property type="entry name" value="Ribosomal_uS5"/>
</dbReference>
<name>G0U4J8_TRYVY</name>
<dbReference type="FunFam" id="3.30.160.20:FF:000067">
    <property type="entry name" value="40S ribosomal protein S2"/>
    <property type="match status" value="1"/>
</dbReference>
<accession>G0U4J8</accession>
<keyword evidence="10" id="KW-0732">Signal</keyword>
<feature type="transmembrane region" description="Helical" evidence="9">
    <location>
        <begin position="28"/>
        <end position="48"/>
    </location>
</feature>
<keyword evidence="3 6" id="KW-0687">Ribonucleoprotein</keyword>
<proteinExistence type="inferred from homology"/>
<dbReference type="GO" id="GO:0022627">
    <property type="term" value="C:cytosolic small ribosomal subunit"/>
    <property type="evidence" value="ECO:0007669"/>
    <property type="project" value="TreeGrafter"/>
</dbReference>
<dbReference type="InterPro" id="IPR014721">
    <property type="entry name" value="Ribsml_uS5_D2-typ_fold_subgr"/>
</dbReference>
<keyword evidence="9" id="KW-1133">Transmembrane helix</keyword>
<evidence type="ECO:0000256" key="3">
    <source>
        <dbReference type="ARBA" id="ARBA00023274"/>
    </source>
</evidence>
<evidence type="ECO:0000256" key="6">
    <source>
        <dbReference type="PROSITE-ProRule" id="PRU00268"/>
    </source>
</evidence>
<dbReference type="Pfam" id="PF00333">
    <property type="entry name" value="Ribosomal_S5"/>
    <property type="match status" value="1"/>
</dbReference>
<feature type="region of interest" description="Disordered" evidence="8">
    <location>
        <begin position="68"/>
        <end position="99"/>
    </location>
</feature>
<evidence type="ECO:0000313" key="12">
    <source>
        <dbReference type="EMBL" id="CCC52362.1"/>
    </source>
</evidence>
<dbReference type="PANTHER" id="PTHR13718">
    <property type="entry name" value="RIBOSOMAL S SUBUNIT"/>
    <property type="match status" value="1"/>
</dbReference>
<dbReference type="Gene3D" id="3.30.230.10">
    <property type="match status" value="1"/>
</dbReference>
<reference evidence="12" key="1">
    <citation type="journal article" date="2012" name="Proc. Natl. Acad. Sci. U.S.A.">
        <title>Antigenic diversity is generated by distinct evolutionary mechanisms in African trypanosome species.</title>
        <authorList>
            <person name="Jackson A.P."/>
            <person name="Berry A."/>
            <person name="Aslett M."/>
            <person name="Allison H.C."/>
            <person name="Burton P."/>
            <person name="Vavrova-Anderson J."/>
            <person name="Brown R."/>
            <person name="Browne H."/>
            <person name="Corton N."/>
            <person name="Hauser H."/>
            <person name="Gamble J."/>
            <person name="Gilderthorp R."/>
            <person name="Marcello L."/>
            <person name="McQuillan J."/>
            <person name="Otto T.D."/>
            <person name="Quail M.A."/>
            <person name="Sanders M.J."/>
            <person name="van Tonder A."/>
            <person name="Ginger M.L."/>
            <person name="Field M.C."/>
            <person name="Barry J.D."/>
            <person name="Hertz-Fowler C."/>
            <person name="Berriman M."/>
        </authorList>
    </citation>
    <scope>NUCLEOTIDE SEQUENCE</scope>
    <source>
        <strain evidence="12">Y486</strain>
    </source>
</reference>